<gene>
    <name evidence="1" type="ORF">PENTCL1PPCAC_19418</name>
</gene>
<evidence type="ECO:0000313" key="2">
    <source>
        <dbReference type="Proteomes" id="UP001432027"/>
    </source>
</evidence>
<dbReference type="EMBL" id="BTSX01000004">
    <property type="protein sequence ID" value="GMS97243.1"/>
    <property type="molecule type" value="Genomic_DNA"/>
</dbReference>
<comment type="caution">
    <text evidence="1">The sequence shown here is derived from an EMBL/GenBank/DDBJ whole genome shotgun (WGS) entry which is preliminary data.</text>
</comment>
<evidence type="ECO:0000313" key="1">
    <source>
        <dbReference type="EMBL" id="GMS97243.1"/>
    </source>
</evidence>
<feature type="non-terminal residue" evidence="1">
    <location>
        <position position="1"/>
    </location>
</feature>
<proteinExistence type="predicted"/>
<keyword evidence="2" id="KW-1185">Reference proteome</keyword>
<protein>
    <submittedName>
        <fullName evidence="1">Uncharacterized protein</fullName>
    </submittedName>
</protein>
<feature type="non-terminal residue" evidence="1">
    <location>
        <position position="69"/>
    </location>
</feature>
<accession>A0AAV5TRX3</accession>
<reference evidence="1" key="1">
    <citation type="submission" date="2023-10" db="EMBL/GenBank/DDBJ databases">
        <title>Genome assembly of Pristionchus species.</title>
        <authorList>
            <person name="Yoshida K."/>
            <person name="Sommer R.J."/>
        </authorList>
    </citation>
    <scope>NUCLEOTIDE SEQUENCE</scope>
    <source>
        <strain evidence="1">RS0144</strain>
    </source>
</reference>
<dbReference type="AlphaFoldDB" id="A0AAV5TRX3"/>
<dbReference type="Proteomes" id="UP001432027">
    <property type="component" value="Unassembled WGS sequence"/>
</dbReference>
<name>A0AAV5TRX3_9BILA</name>
<sequence length="69" mass="7799">AKSFDLISTVVKDGLDGQNVRYLSQSLAQERVLAMKLDVNSSDPLREMMYCLIGSVGSMIEEMIERREM</sequence>
<organism evidence="1 2">
    <name type="scientific">Pristionchus entomophagus</name>
    <dbReference type="NCBI Taxonomy" id="358040"/>
    <lineage>
        <taxon>Eukaryota</taxon>
        <taxon>Metazoa</taxon>
        <taxon>Ecdysozoa</taxon>
        <taxon>Nematoda</taxon>
        <taxon>Chromadorea</taxon>
        <taxon>Rhabditida</taxon>
        <taxon>Rhabditina</taxon>
        <taxon>Diplogasteromorpha</taxon>
        <taxon>Diplogasteroidea</taxon>
        <taxon>Neodiplogasteridae</taxon>
        <taxon>Pristionchus</taxon>
    </lineage>
</organism>